<sequence length="201" mass="20380">MPTRFPEFPARTIRDLGLPGRAVTALARAGITDTAALAELTRRELAAVPGLGAGMIAAIRAVVPEPPAVLPRGAAPGGAADLVPDDEESPAAPTIPSFASLRGPRRRSAVDLLLPDAPPPPSAAETPPTAAGNPPTVPSMVEAPPPVPPAAGTPPPTVPPVRPPDYADLLRLGVHVARALAVAPLSVTRWSVGCLRRVLGG</sequence>
<evidence type="ECO:0000313" key="2">
    <source>
        <dbReference type="EMBL" id="CCG03739.1"/>
    </source>
</evidence>
<dbReference type="Proteomes" id="UP000007517">
    <property type="component" value="Chromosome"/>
</dbReference>
<feature type="compositionally biased region" description="Pro residues" evidence="1">
    <location>
        <begin position="143"/>
        <end position="162"/>
    </location>
</feature>
<keyword evidence="3" id="KW-1185">Reference proteome</keyword>
<dbReference type="KEGG" id="bsd:BLASA_2868"/>
<reference evidence="2 3" key="1">
    <citation type="journal article" date="2012" name="J. Bacteriol.">
        <title>Genome Sequence of Blastococcus saxobsidens DD2, a Stone-Inhabiting Bacterium.</title>
        <authorList>
            <person name="Chouaia B."/>
            <person name="Crotti E."/>
            <person name="Brusetti L."/>
            <person name="Daffonchio D."/>
            <person name="Essoussi I."/>
            <person name="Nouioui I."/>
            <person name="Sbissi I."/>
            <person name="Ghodhbane-Gtari F."/>
            <person name="Gtari M."/>
            <person name="Vacherie B."/>
            <person name="Barbe V."/>
            <person name="Medigue C."/>
            <person name="Gury J."/>
            <person name="Pujic P."/>
            <person name="Normand P."/>
        </authorList>
    </citation>
    <scope>NUCLEOTIDE SEQUENCE [LARGE SCALE GENOMIC DNA]</scope>
    <source>
        <strain evidence="2 3">DD2</strain>
    </source>
</reference>
<dbReference type="EMBL" id="FO117623">
    <property type="protein sequence ID" value="CCG03739.1"/>
    <property type="molecule type" value="Genomic_DNA"/>
</dbReference>
<reference evidence="3" key="2">
    <citation type="submission" date="2012-02" db="EMBL/GenBank/DDBJ databases">
        <title>Complete genome sequence of Blastococcus saxobsidens strain DD2.</title>
        <authorList>
            <person name="Genoscope."/>
        </authorList>
    </citation>
    <scope>NUCLEOTIDE SEQUENCE [LARGE SCALE GENOMIC DNA]</scope>
    <source>
        <strain evidence="3">DD2</strain>
    </source>
</reference>
<organism evidence="2 3">
    <name type="scientific">Blastococcus saxobsidens (strain DD2)</name>
    <dbReference type="NCBI Taxonomy" id="1146883"/>
    <lineage>
        <taxon>Bacteria</taxon>
        <taxon>Bacillati</taxon>
        <taxon>Actinomycetota</taxon>
        <taxon>Actinomycetes</taxon>
        <taxon>Geodermatophilales</taxon>
        <taxon>Geodermatophilaceae</taxon>
        <taxon>Blastococcus</taxon>
    </lineage>
</organism>
<dbReference type="GO" id="GO:0003899">
    <property type="term" value="F:DNA-directed RNA polymerase activity"/>
    <property type="evidence" value="ECO:0007669"/>
    <property type="project" value="InterPro"/>
</dbReference>
<dbReference type="HOGENOM" id="CLU_1508530_0_0_11"/>
<dbReference type="eggNOG" id="COG0202">
    <property type="taxonomic scope" value="Bacteria"/>
</dbReference>
<name>H6RLL3_BLASD</name>
<dbReference type="SUPFAM" id="SSF47789">
    <property type="entry name" value="C-terminal domain of RNA polymerase alpha subunit"/>
    <property type="match status" value="1"/>
</dbReference>
<accession>H6RLL3</accession>
<dbReference type="GO" id="GO:0003677">
    <property type="term" value="F:DNA binding"/>
    <property type="evidence" value="ECO:0007669"/>
    <property type="project" value="InterPro"/>
</dbReference>
<dbReference type="RefSeq" id="WP_014376622.1">
    <property type="nucleotide sequence ID" value="NC_016943.1"/>
</dbReference>
<dbReference type="Gene3D" id="1.10.150.20">
    <property type="entry name" value="5' to 3' exonuclease, C-terminal subdomain"/>
    <property type="match status" value="1"/>
</dbReference>
<dbReference type="AlphaFoldDB" id="H6RLL3"/>
<feature type="region of interest" description="Disordered" evidence="1">
    <location>
        <begin position="73"/>
        <end position="162"/>
    </location>
</feature>
<dbReference type="GO" id="GO:0006351">
    <property type="term" value="P:DNA-templated transcription"/>
    <property type="evidence" value="ECO:0007669"/>
    <property type="project" value="InterPro"/>
</dbReference>
<gene>
    <name evidence="2" type="ordered locus">BLASA_2868</name>
</gene>
<evidence type="ECO:0000256" key="1">
    <source>
        <dbReference type="SAM" id="MobiDB-lite"/>
    </source>
</evidence>
<evidence type="ECO:0000313" key="3">
    <source>
        <dbReference type="Proteomes" id="UP000007517"/>
    </source>
</evidence>
<proteinExistence type="predicted"/>
<protein>
    <submittedName>
        <fullName evidence="2">Uncharacterized protein</fullName>
    </submittedName>
</protein>
<dbReference type="STRING" id="1146883.BLASA_2868"/>